<name>A0A2I0KW93_PUNGR</name>
<evidence type="ECO:0000313" key="2">
    <source>
        <dbReference type="Proteomes" id="UP000233551"/>
    </source>
</evidence>
<dbReference type="Proteomes" id="UP000233551">
    <property type="component" value="Unassembled WGS sequence"/>
</dbReference>
<dbReference type="AlphaFoldDB" id="A0A2I0KW93"/>
<organism evidence="1 2">
    <name type="scientific">Punica granatum</name>
    <name type="common">Pomegranate</name>
    <dbReference type="NCBI Taxonomy" id="22663"/>
    <lineage>
        <taxon>Eukaryota</taxon>
        <taxon>Viridiplantae</taxon>
        <taxon>Streptophyta</taxon>
        <taxon>Embryophyta</taxon>
        <taxon>Tracheophyta</taxon>
        <taxon>Spermatophyta</taxon>
        <taxon>Magnoliopsida</taxon>
        <taxon>eudicotyledons</taxon>
        <taxon>Gunneridae</taxon>
        <taxon>Pentapetalae</taxon>
        <taxon>rosids</taxon>
        <taxon>malvids</taxon>
        <taxon>Myrtales</taxon>
        <taxon>Lythraceae</taxon>
        <taxon>Punica</taxon>
    </lineage>
</organism>
<gene>
    <name evidence="1" type="ORF">CRG98_006886</name>
</gene>
<protein>
    <submittedName>
        <fullName evidence="1">Uncharacterized protein</fullName>
    </submittedName>
</protein>
<comment type="caution">
    <text evidence="1">The sequence shown here is derived from an EMBL/GenBank/DDBJ whole genome shotgun (WGS) entry which is preliminary data.</text>
</comment>
<accession>A0A2I0KW93</accession>
<proteinExistence type="predicted"/>
<dbReference type="EMBL" id="PGOL01000313">
    <property type="protein sequence ID" value="PKI72728.1"/>
    <property type="molecule type" value="Genomic_DNA"/>
</dbReference>
<sequence>MYKYTPHRIIPSAQSSHFVSQTPRTQRWGHNKQLSQYSYTANAPNSPKFIKRASEATSIMLMWKTEKMPKVKVQRTLRAKMMKNGRSQRGPGGMVVGDLEVLDRIKFLFHIVLGGLRRRGEKGLRRGGVVE</sequence>
<reference evidence="1 2" key="1">
    <citation type="submission" date="2017-11" db="EMBL/GenBank/DDBJ databases">
        <title>De-novo sequencing of pomegranate (Punica granatum L.) genome.</title>
        <authorList>
            <person name="Akparov Z."/>
            <person name="Amiraslanov A."/>
            <person name="Hajiyeva S."/>
            <person name="Abbasov M."/>
            <person name="Kaur K."/>
            <person name="Hamwieh A."/>
            <person name="Solovyev V."/>
            <person name="Salamov A."/>
            <person name="Braich B."/>
            <person name="Kosarev P."/>
            <person name="Mahmoud A."/>
            <person name="Hajiyev E."/>
            <person name="Babayeva S."/>
            <person name="Izzatullayeva V."/>
            <person name="Mammadov A."/>
            <person name="Mammadov A."/>
            <person name="Sharifova S."/>
            <person name="Ojaghi J."/>
            <person name="Eynullazada K."/>
            <person name="Bayramov B."/>
            <person name="Abdulazimova A."/>
            <person name="Shahmuradov I."/>
        </authorList>
    </citation>
    <scope>NUCLEOTIDE SEQUENCE [LARGE SCALE GENOMIC DNA]</scope>
    <source>
        <strain evidence="2">cv. AG2017</strain>
        <tissue evidence="1">Leaf</tissue>
    </source>
</reference>
<keyword evidence="2" id="KW-1185">Reference proteome</keyword>
<evidence type="ECO:0000313" key="1">
    <source>
        <dbReference type="EMBL" id="PKI72728.1"/>
    </source>
</evidence>